<evidence type="ECO:0000313" key="2">
    <source>
        <dbReference type="Proteomes" id="UP000059074"/>
    </source>
</evidence>
<evidence type="ECO:0000313" key="1">
    <source>
        <dbReference type="EMBL" id="KWT69478.1"/>
    </source>
</evidence>
<accession>A0A125NVD8</accession>
<protein>
    <submittedName>
        <fullName evidence="1">Uncharacterized protein</fullName>
    </submittedName>
</protein>
<proteinExistence type="predicted"/>
<organism evidence="1 2">
    <name type="scientific">Hyphomicrobium sulfonivorans</name>
    <dbReference type="NCBI Taxonomy" id="121290"/>
    <lineage>
        <taxon>Bacteria</taxon>
        <taxon>Pseudomonadati</taxon>
        <taxon>Pseudomonadota</taxon>
        <taxon>Alphaproteobacteria</taxon>
        <taxon>Hyphomicrobiales</taxon>
        <taxon>Hyphomicrobiaceae</taxon>
        <taxon>Hyphomicrobium</taxon>
    </lineage>
</organism>
<gene>
    <name evidence="1" type="ORF">APY04_1561</name>
</gene>
<dbReference type="Proteomes" id="UP000059074">
    <property type="component" value="Unassembled WGS sequence"/>
</dbReference>
<sequence>MLDCHVSADANPGIAMQRQLLNAAFEMQRRMNFASQQCDLERRTSE</sequence>
<reference evidence="1 2" key="1">
    <citation type="submission" date="2015-10" db="EMBL/GenBank/DDBJ databases">
        <title>Transcriptomic analysis of a linuron degrading triple-species bacterial consortium.</title>
        <authorList>
            <person name="Albers P."/>
        </authorList>
    </citation>
    <scope>NUCLEOTIDE SEQUENCE [LARGE SCALE GENOMIC DNA]</scope>
    <source>
        <strain evidence="1 2">WDL6</strain>
    </source>
</reference>
<keyword evidence="2" id="KW-1185">Reference proteome</keyword>
<comment type="caution">
    <text evidence="1">The sequence shown here is derived from an EMBL/GenBank/DDBJ whole genome shotgun (WGS) entry which is preliminary data.</text>
</comment>
<dbReference type="AlphaFoldDB" id="A0A125NVD8"/>
<dbReference type="EMBL" id="LMTR01000045">
    <property type="protein sequence ID" value="KWT69478.1"/>
    <property type="molecule type" value="Genomic_DNA"/>
</dbReference>
<name>A0A125NVD8_HYPSL</name>
<dbReference type="STRING" id="121290.APY04_1561"/>